<dbReference type="STRING" id="1382522.W6MNA3"/>
<feature type="region of interest" description="Disordered" evidence="2">
    <location>
        <begin position="78"/>
        <end position="114"/>
    </location>
</feature>
<dbReference type="Pfam" id="PF05794">
    <property type="entry name" value="Tcp11"/>
    <property type="match status" value="1"/>
</dbReference>
<comment type="similarity">
    <text evidence="1">Belongs to the TCP11 family.</text>
</comment>
<gene>
    <name evidence="3" type="ORF">KUCA_T00003732001</name>
</gene>
<organism evidence="3 4">
    <name type="scientific">Kuraishia capsulata CBS 1993</name>
    <dbReference type="NCBI Taxonomy" id="1382522"/>
    <lineage>
        <taxon>Eukaryota</taxon>
        <taxon>Fungi</taxon>
        <taxon>Dikarya</taxon>
        <taxon>Ascomycota</taxon>
        <taxon>Saccharomycotina</taxon>
        <taxon>Pichiomycetes</taxon>
        <taxon>Pichiales</taxon>
        <taxon>Pichiaceae</taxon>
        <taxon>Kuraishia</taxon>
    </lineage>
</organism>
<dbReference type="EMBL" id="HG793128">
    <property type="protein sequence ID" value="CDK27753.1"/>
    <property type="molecule type" value="Genomic_DNA"/>
</dbReference>
<evidence type="ECO:0008006" key="5">
    <source>
        <dbReference type="Google" id="ProtNLM"/>
    </source>
</evidence>
<proteinExistence type="inferred from homology"/>
<evidence type="ECO:0000256" key="2">
    <source>
        <dbReference type="SAM" id="MobiDB-lite"/>
    </source>
</evidence>
<dbReference type="AlphaFoldDB" id="W6MNA3"/>
<name>W6MNA3_9ASCO</name>
<dbReference type="GeneID" id="34521134"/>
<protein>
    <recommendedName>
        <fullName evidence="5">T-complex protein 11</fullName>
    </recommendedName>
</protein>
<accession>W6MNA3</accession>
<dbReference type="RefSeq" id="XP_022459746.1">
    <property type="nucleotide sequence ID" value="XM_022602177.1"/>
</dbReference>
<dbReference type="PANTHER" id="PTHR12832">
    <property type="entry name" value="TESTIS-SPECIFIC PROTEIN PBS13 T-COMPLEX 11"/>
    <property type="match status" value="1"/>
</dbReference>
<sequence>MNSQINNNDKQEVFSEDSFRNSFFDSAKRACNTSNESNKRARLDASVIQKDPSDAATSVSSQTTSAVVASASNSVAAASTASVSPSTPTTPTATVSPTGLPSSQQQRDSRRLPIKRFRSRSLPNLFFYKPEKLSSQAKPQLPPVNLQSLREIDLHEILKNPQLRHDIIFDPQLQFRVNLDGERGKRKKISVDNYWDQIQNDCDEFLEHSASPASNKFNLQNTRLSMMFTTLKDILLSLLPFKDRSIVNQVMDTDLVMQQLRDRTFDFVSMSNWLATIFKNHCAPMRDQWVDEMASKFKQANEENSTAKLVDGLRMVFAILEAMKLDVANHQIRILRPALVNSAMDFEKEYFNKIIERKKLDISDSLAWFHKDFESSQTEAVEFNWQKQLTESILTLLSCRNMCTEFPSTFAFDHSRMVLWRSDIRQLVCLQICLVLYKQIRQQTDGPVQPLDPKVLKSQILAIVTDENGNVKWTRNILSIALQIVKQALQTDQVPEQTVKFAYDWLMKQTQPTSQIYGLLEARCFKQLSGLIGETFKADQQVQEVPLPIVTGNPINGSLSKRPVKEISNEQIDNLAVKIGSLVKFHWSVFGDHYLKSI</sequence>
<evidence type="ECO:0000313" key="4">
    <source>
        <dbReference type="Proteomes" id="UP000019384"/>
    </source>
</evidence>
<reference evidence="3" key="2">
    <citation type="submission" date="2014-02" db="EMBL/GenBank/DDBJ databases">
        <title>Complete DNA sequence of /Kuraishia capsulata/ illustrates novel genomic features among budding yeasts (/Saccharomycotina/).</title>
        <authorList>
            <person name="Morales L."/>
            <person name="Noel B."/>
            <person name="Porcel B."/>
            <person name="Marcet-Houben M."/>
            <person name="Hullo M-F."/>
            <person name="Sacerdot C."/>
            <person name="Tekaia F."/>
            <person name="Leh-Louis V."/>
            <person name="Despons L."/>
            <person name="Khanna V."/>
            <person name="Aury J-M."/>
            <person name="Barbe V."/>
            <person name="Couloux A."/>
            <person name="Labadie K."/>
            <person name="Pelletier E."/>
            <person name="Souciet J-L."/>
            <person name="Boekhout T."/>
            <person name="Gabaldon T."/>
            <person name="Wincker P."/>
            <person name="Dujon B."/>
        </authorList>
    </citation>
    <scope>NUCLEOTIDE SEQUENCE</scope>
    <source>
        <strain evidence="3">CBS 1993</strain>
    </source>
</reference>
<dbReference type="PANTHER" id="PTHR12832:SF11">
    <property type="entry name" value="LD23868P"/>
    <property type="match status" value="1"/>
</dbReference>
<dbReference type="Proteomes" id="UP000019384">
    <property type="component" value="Unassembled WGS sequence"/>
</dbReference>
<reference evidence="3" key="1">
    <citation type="submission" date="2013-12" db="EMBL/GenBank/DDBJ databases">
        <authorList>
            <person name="Genoscope - CEA"/>
        </authorList>
    </citation>
    <scope>NUCLEOTIDE SEQUENCE</scope>
    <source>
        <strain evidence="3">CBS 1993</strain>
    </source>
</reference>
<dbReference type="InterPro" id="IPR008862">
    <property type="entry name" value="Tcp11"/>
</dbReference>
<dbReference type="GO" id="GO:0010737">
    <property type="term" value="P:protein kinase A signaling"/>
    <property type="evidence" value="ECO:0007669"/>
    <property type="project" value="TreeGrafter"/>
</dbReference>
<evidence type="ECO:0000313" key="3">
    <source>
        <dbReference type="EMBL" id="CDK27753.1"/>
    </source>
</evidence>
<dbReference type="OrthoDB" id="276323at2759"/>
<evidence type="ECO:0000256" key="1">
    <source>
        <dbReference type="ARBA" id="ARBA00010954"/>
    </source>
</evidence>
<dbReference type="HOGENOM" id="CLU_016970_1_0_1"/>
<feature type="compositionally biased region" description="Low complexity" evidence="2">
    <location>
        <begin position="78"/>
        <end position="98"/>
    </location>
</feature>
<keyword evidence="4" id="KW-1185">Reference proteome</keyword>